<dbReference type="PANTHER" id="PTHR24421:SF10">
    <property type="entry name" value="NITRATE_NITRITE SENSOR PROTEIN NARQ"/>
    <property type="match status" value="1"/>
</dbReference>
<evidence type="ECO:0000259" key="9">
    <source>
        <dbReference type="Pfam" id="PF02518"/>
    </source>
</evidence>
<dbReference type="CDD" id="cd16917">
    <property type="entry name" value="HATPase_UhpB-NarQ-NarX-like"/>
    <property type="match status" value="1"/>
</dbReference>
<dbReference type="Gene3D" id="1.20.5.1930">
    <property type="match status" value="1"/>
</dbReference>
<keyword evidence="7" id="KW-0067">ATP-binding</keyword>
<sequence>MRARLRGDKRWFDIGAVVVLLIADAGAASALSADAREAVAAVAFAFLVHGPLVQRRRWPVAVAVLVAAGVIGRSLLDVPNLTAELPLLLAAHALGTVAPQQHRFPIAALAGVVAVACALSGSTGPSGWLLTGVAVAGACLVGAEHRRYSELLRRSLREQRGRRARELADERTRIAADLHDVVGHHLSAISVQTYLLDDLARGQQPELARAASGIRESGRRAVTELGDLVAELRSEIGAPRHGVDGIPELVRAAGVAGNDVELRFGEMPETLPAEVGVETYRVLREALTNVVKHSSPTRVVVQLGAVGGVLRVTVANDRCRTDRPRRLFPGTGFGVRGMRERVRRLGGRLEAGRVAGGGYRVRAMIPLDANREVESVVDRGSCCCS</sequence>
<evidence type="ECO:0000256" key="7">
    <source>
        <dbReference type="ARBA" id="ARBA00022840"/>
    </source>
</evidence>
<evidence type="ECO:0000259" key="10">
    <source>
        <dbReference type="Pfam" id="PF07730"/>
    </source>
</evidence>
<feature type="domain" description="Signal transduction histidine kinase subgroup 3 dimerisation and phosphoacceptor" evidence="10">
    <location>
        <begin position="170"/>
        <end position="234"/>
    </location>
</feature>
<keyword evidence="5" id="KW-0547">Nucleotide-binding</keyword>
<evidence type="ECO:0000256" key="5">
    <source>
        <dbReference type="ARBA" id="ARBA00022741"/>
    </source>
</evidence>
<comment type="catalytic activity">
    <reaction evidence="1">
        <text>ATP + protein L-histidine = ADP + protein N-phospho-L-histidine.</text>
        <dbReference type="EC" id="2.7.13.3"/>
    </reaction>
</comment>
<dbReference type="InterPro" id="IPR003594">
    <property type="entry name" value="HATPase_dom"/>
</dbReference>
<evidence type="ECO:0000313" key="12">
    <source>
        <dbReference type="EMBL" id="MFB9905864.1"/>
    </source>
</evidence>
<dbReference type="Gene3D" id="3.30.565.10">
    <property type="entry name" value="Histidine kinase-like ATPase, C-terminal domain"/>
    <property type="match status" value="1"/>
</dbReference>
<dbReference type="Pfam" id="PF07730">
    <property type="entry name" value="HisKA_3"/>
    <property type="match status" value="1"/>
</dbReference>
<comment type="caution">
    <text evidence="12">The sequence shown here is derived from an EMBL/GenBank/DDBJ whole genome shotgun (WGS) entry which is preliminary data.</text>
</comment>
<reference evidence="12 13" key="1">
    <citation type="submission" date="2024-09" db="EMBL/GenBank/DDBJ databases">
        <authorList>
            <person name="Sun Q."/>
            <person name="Mori K."/>
        </authorList>
    </citation>
    <scope>NUCLEOTIDE SEQUENCE [LARGE SCALE GENOMIC DNA]</scope>
    <source>
        <strain evidence="12 13">TBRC 7907</strain>
    </source>
</reference>
<proteinExistence type="predicted"/>
<evidence type="ECO:0000259" key="11">
    <source>
        <dbReference type="Pfam" id="PF23539"/>
    </source>
</evidence>
<dbReference type="GO" id="GO:0016301">
    <property type="term" value="F:kinase activity"/>
    <property type="evidence" value="ECO:0007669"/>
    <property type="project" value="UniProtKB-KW"/>
</dbReference>
<dbReference type="InterPro" id="IPR011712">
    <property type="entry name" value="Sig_transdc_His_kin_sub3_dim/P"/>
</dbReference>
<evidence type="ECO:0000256" key="4">
    <source>
        <dbReference type="ARBA" id="ARBA00022679"/>
    </source>
</evidence>
<dbReference type="InterPro" id="IPR036890">
    <property type="entry name" value="HATPase_C_sf"/>
</dbReference>
<organism evidence="12 13">
    <name type="scientific">Allokutzneria oryzae</name>
    <dbReference type="NCBI Taxonomy" id="1378989"/>
    <lineage>
        <taxon>Bacteria</taxon>
        <taxon>Bacillati</taxon>
        <taxon>Actinomycetota</taxon>
        <taxon>Actinomycetes</taxon>
        <taxon>Pseudonocardiales</taxon>
        <taxon>Pseudonocardiaceae</taxon>
        <taxon>Allokutzneria</taxon>
    </lineage>
</organism>
<name>A0ABV6A1Q9_9PSEU</name>
<dbReference type="Pfam" id="PF02518">
    <property type="entry name" value="HATPase_c"/>
    <property type="match status" value="1"/>
</dbReference>
<evidence type="ECO:0000313" key="13">
    <source>
        <dbReference type="Proteomes" id="UP001589693"/>
    </source>
</evidence>
<dbReference type="Proteomes" id="UP001589693">
    <property type="component" value="Unassembled WGS sequence"/>
</dbReference>
<evidence type="ECO:0000256" key="3">
    <source>
        <dbReference type="ARBA" id="ARBA00022553"/>
    </source>
</evidence>
<keyword evidence="6 12" id="KW-0418">Kinase</keyword>
<evidence type="ECO:0000256" key="8">
    <source>
        <dbReference type="ARBA" id="ARBA00023012"/>
    </source>
</evidence>
<feature type="domain" description="Histidine kinase/HSP90-like ATPase" evidence="9">
    <location>
        <begin position="280"/>
        <end position="368"/>
    </location>
</feature>
<dbReference type="InterPro" id="IPR050482">
    <property type="entry name" value="Sensor_HK_TwoCompSys"/>
</dbReference>
<evidence type="ECO:0000256" key="1">
    <source>
        <dbReference type="ARBA" id="ARBA00000085"/>
    </source>
</evidence>
<evidence type="ECO:0000256" key="6">
    <source>
        <dbReference type="ARBA" id="ARBA00022777"/>
    </source>
</evidence>
<keyword evidence="13" id="KW-1185">Reference proteome</keyword>
<dbReference type="EMBL" id="JBHLZU010000015">
    <property type="protein sequence ID" value="MFB9905864.1"/>
    <property type="molecule type" value="Genomic_DNA"/>
</dbReference>
<feature type="domain" description="DUF7134" evidence="11">
    <location>
        <begin position="2"/>
        <end position="135"/>
    </location>
</feature>
<keyword evidence="4" id="KW-0808">Transferase</keyword>
<dbReference type="EC" id="2.7.13.3" evidence="2"/>
<dbReference type="PANTHER" id="PTHR24421">
    <property type="entry name" value="NITRATE/NITRITE SENSOR PROTEIN NARX-RELATED"/>
    <property type="match status" value="1"/>
</dbReference>
<dbReference type="InterPro" id="IPR055558">
    <property type="entry name" value="DUF7134"/>
</dbReference>
<accession>A0ABV6A1Q9</accession>
<gene>
    <name evidence="12" type="ORF">ACFFQA_18165</name>
</gene>
<keyword evidence="3" id="KW-0597">Phosphoprotein</keyword>
<evidence type="ECO:0000256" key="2">
    <source>
        <dbReference type="ARBA" id="ARBA00012438"/>
    </source>
</evidence>
<protein>
    <recommendedName>
        <fullName evidence="2">histidine kinase</fullName>
        <ecNumber evidence="2">2.7.13.3</ecNumber>
    </recommendedName>
</protein>
<keyword evidence="8" id="KW-0902">Two-component regulatory system</keyword>
<dbReference type="RefSeq" id="WP_377853280.1">
    <property type="nucleotide sequence ID" value="NZ_JBHLZU010000015.1"/>
</dbReference>
<dbReference type="SUPFAM" id="SSF55874">
    <property type="entry name" value="ATPase domain of HSP90 chaperone/DNA topoisomerase II/histidine kinase"/>
    <property type="match status" value="1"/>
</dbReference>
<dbReference type="Pfam" id="PF23539">
    <property type="entry name" value="DUF7134"/>
    <property type="match status" value="1"/>
</dbReference>